<gene>
    <name evidence="1" type="ORF">C7374_11937</name>
</gene>
<dbReference type="SUPFAM" id="SSF51445">
    <property type="entry name" value="(Trans)glycosidases"/>
    <property type="match status" value="1"/>
</dbReference>
<dbReference type="AlphaFoldDB" id="A0A364JSJ3"/>
<dbReference type="RefSeq" id="WP_245412687.1">
    <property type="nucleotide sequence ID" value="NZ_JBHEEY010000006.1"/>
</dbReference>
<accession>A0A364JSJ3</accession>
<keyword evidence="2" id="KW-1185">Reference proteome</keyword>
<dbReference type="Proteomes" id="UP000249453">
    <property type="component" value="Unassembled WGS sequence"/>
</dbReference>
<evidence type="ECO:0000313" key="1">
    <source>
        <dbReference type="EMBL" id="RAK25792.1"/>
    </source>
</evidence>
<dbReference type="Gene3D" id="3.20.20.80">
    <property type="entry name" value="Glycosidases"/>
    <property type="match status" value="1"/>
</dbReference>
<protein>
    <recommendedName>
        <fullName evidence="3">Beta-glucosidase/6-phospho-beta-glucosidase/beta-galactosidase</fullName>
    </recommendedName>
</protein>
<comment type="caution">
    <text evidence="1">The sequence shown here is derived from an EMBL/GenBank/DDBJ whole genome shotgun (WGS) entry which is preliminary data.</text>
</comment>
<proteinExistence type="predicted"/>
<dbReference type="InterPro" id="IPR017853">
    <property type="entry name" value="GH"/>
</dbReference>
<sequence length="557" mass="62672">MMERGRGALDILFVFACLADADDELDTVSLLARHLDPNEYRIHVIACFHEAGTSEQHHARLEALGVDIDPAPYDLSFDETVNYLAQKIPSFALIISCQNVADIYPALDRLYWQPPLIEYGRLVAHALAGPKHFTRRYVGTSSEVRDAAASRMAGREQHAILIPSARDFPTDARIITLWEKLLDEVLEDRQSPPPVSIFQSFLQGGFECSTHKRSDGRRLDLLVSTGHSTHAEADYRQLASYHIRTVRDGLRWHLIEGGAGQYDWSSFLPMLRAAKSCQMQVIWDLLHYGWPDDIDIWTAKFVDQFAGFARAVAKIIRDEMDDVPFYCPVNEISFHAWAGGEAAYFKPHARGRGFELKCQLARAAIAAMNEILLVDPRARFVHCEPAINIVPEFPSNKAQRAEAEGRRVAQFQAFDMIAGRLWPQLGGEEKLLDIIGLNYYPNNQWILDGPAISSTHAQYRPFRTMLTETYARYGRPILISETGAEGDNRGPWFRMIAAEAKAARNVGIPVEGICYYPIIDHLGWDDDRDCQSGLLSRTVINGQRGVHLPLAQAMGII</sequence>
<reference evidence="1 2" key="1">
    <citation type="submission" date="2018-06" db="EMBL/GenBank/DDBJ databases">
        <title>Genomic Encyclopedia of Type Strains, Phase IV (KMG-IV): sequencing the most valuable type-strain genomes for metagenomic binning, comparative biology and taxonomic classification.</title>
        <authorList>
            <person name="Goeker M."/>
        </authorList>
    </citation>
    <scope>NUCLEOTIDE SEQUENCE [LARGE SCALE GENOMIC DNA]</scope>
    <source>
        <strain evidence="1 2">DSM 26720</strain>
    </source>
</reference>
<dbReference type="EMBL" id="QLMK01000019">
    <property type="protein sequence ID" value="RAK25792.1"/>
    <property type="molecule type" value="Genomic_DNA"/>
</dbReference>
<name>A0A364JSJ3_9HYPH</name>
<evidence type="ECO:0008006" key="3">
    <source>
        <dbReference type="Google" id="ProtNLM"/>
    </source>
</evidence>
<evidence type="ECO:0000313" key="2">
    <source>
        <dbReference type="Proteomes" id="UP000249453"/>
    </source>
</evidence>
<organism evidence="1 2">
    <name type="scientific">Falsochrobactrum ovis</name>
    <dbReference type="NCBI Taxonomy" id="1293442"/>
    <lineage>
        <taxon>Bacteria</taxon>
        <taxon>Pseudomonadati</taxon>
        <taxon>Pseudomonadota</taxon>
        <taxon>Alphaproteobacteria</taxon>
        <taxon>Hyphomicrobiales</taxon>
        <taxon>Brucellaceae</taxon>
        <taxon>Falsochrobactrum</taxon>
    </lineage>
</organism>